<evidence type="ECO:0000259" key="2">
    <source>
        <dbReference type="Pfam" id="PF01370"/>
    </source>
</evidence>
<dbReference type="Gene3D" id="3.90.25.10">
    <property type="entry name" value="UDP-galactose 4-epimerase, domain 1"/>
    <property type="match status" value="1"/>
</dbReference>
<dbReference type="Pfam" id="PF01370">
    <property type="entry name" value="Epimerase"/>
    <property type="match status" value="1"/>
</dbReference>
<name>A0A2M8PHL9_9CHLR</name>
<dbReference type="CDD" id="cd05255">
    <property type="entry name" value="SQD1_like_SDR_e"/>
    <property type="match status" value="1"/>
</dbReference>
<organism evidence="3 4">
    <name type="scientific">Candidatus Thermofonsia Clade 1 bacterium</name>
    <dbReference type="NCBI Taxonomy" id="2364210"/>
    <lineage>
        <taxon>Bacteria</taxon>
        <taxon>Bacillati</taxon>
        <taxon>Chloroflexota</taxon>
        <taxon>Candidatus Thermofontia</taxon>
        <taxon>Candidatus Thermofonsia Clade 1</taxon>
    </lineage>
</organism>
<feature type="domain" description="NAD-dependent epimerase/dehydratase" evidence="2">
    <location>
        <begin position="3"/>
        <end position="291"/>
    </location>
</feature>
<protein>
    <submittedName>
        <fullName evidence="3">NAD-dependent dehydratase</fullName>
    </submittedName>
</protein>
<dbReference type="InterPro" id="IPR036291">
    <property type="entry name" value="NAD(P)-bd_dom_sf"/>
</dbReference>
<reference evidence="3 4" key="1">
    <citation type="submission" date="2017-11" db="EMBL/GenBank/DDBJ databases">
        <title>Evolution of Phototrophy in the Chloroflexi Phylum Driven by Horizontal Gene Transfer.</title>
        <authorList>
            <person name="Ward L.M."/>
            <person name="Hemp J."/>
            <person name="Shih P.M."/>
            <person name="Mcglynn S.E."/>
            <person name="Fischer W."/>
        </authorList>
    </citation>
    <scope>NUCLEOTIDE SEQUENCE [LARGE SCALE GENOMIC DNA]</scope>
    <source>
        <strain evidence="3">JP3_13</strain>
    </source>
</reference>
<sequence>MRILILGGDGYLGWATAMYFSQRGHEIALVDNFLRRRLHLERGTDSLTPIRSLHERVQAWRELTGKHMAMYIGDLTNWDFTAHVFREFRPEAIVHYGQIPSAPYSMINVHTATFTHINNVIGNLHVLYAMRDFTPDAHLIKLGTMGEYGQPNIDIEEGYIEIEHKGRKDRLPFPKQPGSMYHLTKVHDSHNIHFACRVWNLRATDLNQGVVYGIDTDESVLDPRLINRFDYDEAFGTALNRFCVQAVIGIPLTVYGSGGQTRGYLNIRDTLACVELTALNPAEPGEFRVFNQFTEQFSVRDLAYAVQRAARELGLQVEVGHYENPRVEKEEHYYNAVHTRLLDLGLQPHYLSEELVETMIKRIAQYKDRVIMDAIVPRIRWTQGEQPHKVQLVATEPSAKA</sequence>
<dbReference type="AlphaFoldDB" id="A0A2M8PHL9"/>
<dbReference type="Proteomes" id="UP000229681">
    <property type="component" value="Unassembled WGS sequence"/>
</dbReference>
<comment type="similarity">
    <text evidence="1">Belongs to the NAD(P)-dependent epimerase/dehydratase family.</text>
</comment>
<evidence type="ECO:0000313" key="4">
    <source>
        <dbReference type="Proteomes" id="UP000229681"/>
    </source>
</evidence>
<proteinExistence type="inferred from homology"/>
<dbReference type="InterPro" id="IPR001509">
    <property type="entry name" value="Epimerase_deHydtase"/>
</dbReference>
<dbReference type="Gene3D" id="3.40.50.720">
    <property type="entry name" value="NAD(P)-binding Rossmann-like Domain"/>
    <property type="match status" value="1"/>
</dbReference>
<dbReference type="EMBL" id="PGTM01000017">
    <property type="protein sequence ID" value="PJF37050.1"/>
    <property type="molecule type" value="Genomic_DNA"/>
</dbReference>
<gene>
    <name evidence="3" type="ORF">CUN49_02350</name>
</gene>
<accession>A0A2M8PHL9</accession>
<comment type="caution">
    <text evidence="3">The sequence shown here is derived from an EMBL/GenBank/DDBJ whole genome shotgun (WGS) entry which is preliminary data.</text>
</comment>
<evidence type="ECO:0000313" key="3">
    <source>
        <dbReference type="EMBL" id="PJF37050.1"/>
    </source>
</evidence>
<dbReference type="SUPFAM" id="SSF51735">
    <property type="entry name" value="NAD(P)-binding Rossmann-fold domains"/>
    <property type="match status" value="1"/>
</dbReference>
<dbReference type="PANTHER" id="PTHR43000">
    <property type="entry name" value="DTDP-D-GLUCOSE 4,6-DEHYDRATASE-RELATED"/>
    <property type="match status" value="1"/>
</dbReference>
<evidence type="ECO:0000256" key="1">
    <source>
        <dbReference type="ARBA" id="ARBA00007637"/>
    </source>
</evidence>